<reference evidence="9 10" key="1">
    <citation type="submission" date="2022-08" db="EMBL/GenBank/DDBJ databases">
        <authorList>
            <person name="Li F."/>
        </authorList>
    </citation>
    <scope>NUCLEOTIDE SEQUENCE [LARGE SCALE GENOMIC DNA]</scope>
    <source>
        <strain evidence="9 10">10F1B-8-1</strain>
    </source>
</reference>
<evidence type="ECO:0000256" key="1">
    <source>
        <dbReference type="ARBA" id="ARBA00004429"/>
    </source>
</evidence>
<dbReference type="InterPro" id="IPR010290">
    <property type="entry name" value="TM_effector"/>
</dbReference>
<feature type="transmembrane region" description="Helical" evidence="7">
    <location>
        <begin position="167"/>
        <end position="190"/>
    </location>
</feature>
<sequence>MTDAQDPTEAIELPRRRRFVDLSPLREHPVFARLFIGTSISGVGFWVTSVAVGLFIFDITGDTFAVALVGGISLVPMIVAGLWGGMLADAFDRRKVLIISSIVAWAAIIGIVVLAAIDSGVPGRPPVWPLYVLTTLNAVASTISNATRSSVTPRIVPADMVSRANALNGITFGLQLTIGPALAGVLVAAIGFPLTFAVDAVLFTAGFLGVLGLPKLPPLSHAAKPGLESLRDGIRFLKTAPNIRMSFIVDIVAMSLGRPYVLLPAIGASVLGGGPVTVGVLTAATAIGTFLTGLFSGPVAHVHRYGVAIGRAIMLFGAFTALFGIVIAVAATGWFGPVGASWDQVNLPLLLLAAVALAGTGASDEVSAIFRSTMLLTAAPDEMRGRLQGIFIVVVTGGPRIGDMIAGGLAVLTTVWLPPVAGGLAIVAIIAILLRAQSTFRLYDARDPQP</sequence>
<evidence type="ECO:0000256" key="7">
    <source>
        <dbReference type="SAM" id="Phobius"/>
    </source>
</evidence>
<evidence type="ECO:0000313" key="10">
    <source>
        <dbReference type="Proteomes" id="UP001205337"/>
    </source>
</evidence>
<evidence type="ECO:0000313" key="9">
    <source>
        <dbReference type="EMBL" id="MCS0499980.1"/>
    </source>
</evidence>
<feature type="transmembrane region" description="Helical" evidence="7">
    <location>
        <begin position="390"/>
        <end position="410"/>
    </location>
</feature>
<dbReference type="PANTHER" id="PTHR23513">
    <property type="entry name" value="INTEGRAL MEMBRANE EFFLUX PROTEIN-RELATED"/>
    <property type="match status" value="1"/>
</dbReference>
<dbReference type="SUPFAM" id="SSF103473">
    <property type="entry name" value="MFS general substrate transporter"/>
    <property type="match status" value="1"/>
</dbReference>
<evidence type="ECO:0000256" key="3">
    <source>
        <dbReference type="ARBA" id="ARBA00022475"/>
    </source>
</evidence>
<dbReference type="PANTHER" id="PTHR23513:SF9">
    <property type="entry name" value="ENTEROBACTIN EXPORTER ENTS"/>
    <property type="match status" value="1"/>
</dbReference>
<dbReference type="PROSITE" id="PS50850">
    <property type="entry name" value="MFS"/>
    <property type="match status" value="1"/>
</dbReference>
<keyword evidence="2" id="KW-0813">Transport</keyword>
<evidence type="ECO:0000256" key="5">
    <source>
        <dbReference type="ARBA" id="ARBA00022989"/>
    </source>
</evidence>
<evidence type="ECO:0000256" key="6">
    <source>
        <dbReference type="ARBA" id="ARBA00023136"/>
    </source>
</evidence>
<feature type="transmembrane region" description="Helical" evidence="7">
    <location>
        <begin position="245"/>
        <end position="266"/>
    </location>
</feature>
<name>A0ABT1ZGY2_9MICO</name>
<dbReference type="InterPro" id="IPR036259">
    <property type="entry name" value="MFS_trans_sf"/>
</dbReference>
<keyword evidence="6 7" id="KW-0472">Membrane</keyword>
<dbReference type="Proteomes" id="UP001205337">
    <property type="component" value="Unassembled WGS sequence"/>
</dbReference>
<keyword evidence="3" id="KW-1003">Cell membrane</keyword>
<feature type="transmembrane region" description="Helical" evidence="7">
    <location>
        <begin position="128"/>
        <end position="146"/>
    </location>
</feature>
<dbReference type="Pfam" id="PF05977">
    <property type="entry name" value="MFS_3"/>
    <property type="match status" value="1"/>
</dbReference>
<dbReference type="InterPro" id="IPR020846">
    <property type="entry name" value="MFS_dom"/>
</dbReference>
<dbReference type="Gene3D" id="1.20.1250.20">
    <property type="entry name" value="MFS general substrate transporter like domains"/>
    <property type="match status" value="2"/>
</dbReference>
<feature type="transmembrane region" description="Helical" evidence="7">
    <location>
        <begin position="347"/>
        <end position="370"/>
    </location>
</feature>
<dbReference type="RefSeq" id="WP_258799070.1">
    <property type="nucleotide sequence ID" value="NZ_JANTHX010000007.1"/>
</dbReference>
<protein>
    <submittedName>
        <fullName evidence="9">MFS transporter</fullName>
    </submittedName>
</protein>
<feature type="transmembrane region" description="Helical" evidence="7">
    <location>
        <begin position="416"/>
        <end position="436"/>
    </location>
</feature>
<evidence type="ECO:0000256" key="4">
    <source>
        <dbReference type="ARBA" id="ARBA00022692"/>
    </source>
</evidence>
<feature type="transmembrane region" description="Helical" evidence="7">
    <location>
        <begin position="96"/>
        <end position="116"/>
    </location>
</feature>
<keyword evidence="5 7" id="KW-1133">Transmembrane helix</keyword>
<proteinExistence type="predicted"/>
<evidence type="ECO:0000256" key="2">
    <source>
        <dbReference type="ARBA" id="ARBA00022448"/>
    </source>
</evidence>
<comment type="subcellular location">
    <subcellularLocation>
        <location evidence="1">Cell inner membrane</location>
        <topology evidence="1">Multi-pass membrane protein</topology>
    </subcellularLocation>
</comment>
<feature type="transmembrane region" description="Helical" evidence="7">
    <location>
        <begin position="63"/>
        <end position="84"/>
    </location>
</feature>
<feature type="transmembrane region" description="Helical" evidence="7">
    <location>
        <begin position="34"/>
        <end position="57"/>
    </location>
</feature>
<dbReference type="CDD" id="cd06173">
    <property type="entry name" value="MFS_MefA_like"/>
    <property type="match status" value="1"/>
</dbReference>
<feature type="domain" description="Major facilitator superfamily (MFS) profile" evidence="8">
    <location>
        <begin position="198"/>
        <end position="450"/>
    </location>
</feature>
<keyword evidence="4 7" id="KW-0812">Transmembrane</keyword>
<organism evidence="9 10">
    <name type="scientific">Protaetiibacter mangrovi</name>
    <dbReference type="NCBI Taxonomy" id="2970926"/>
    <lineage>
        <taxon>Bacteria</taxon>
        <taxon>Bacillati</taxon>
        <taxon>Actinomycetota</taxon>
        <taxon>Actinomycetes</taxon>
        <taxon>Micrococcales</taxon>
        <taxon>Microbacteriaceae</taxon>
        <taxon>Protaetiibacter</taxon>
    </lineage>
</organism>
<accession>A0ABT1ZGY2</accession>
<feature type="transmembrane region" description="Helical" evidence="7">
    <location>
        <begin position="196"/>
        <end position="214"/>
    </location>
</feature>
<feature type="transmembrane region" description="Helical" evidence="7">
    <location>
        <begin position="278"/>
        <end position="300"/>
    </location>
</feature>
<gene>
    <name evidence="9" type="ORF">NUH29_10520</name>
</gene>
<evidence type="ECO:0000259" key="8">
    <source>
        <dbReference type="PROSITE" id="PS50850"/>
    </source>
</evidence>
<dbReference type="EMBL" id="JANTHX010000007">
    <property type="protein sequence ID" value="MCS0499980.1"/>
    <property type="molecule type" value="Genomic_DNA"/>
</dbReference>
<comment type="caution">
    <text evidence="9">The sequence shown here is derived from an EMBL/GenBank/DDBJ whole genome shotgun (WGS) entry which is preliminary data.</text>
</comment>
<keyword evidence="10" id="KW-1185">Reference proteome</keyword>
<feature type="transmembrane region" description="Helical" evidence="7">
    <location>
        <begin position="312"/>
        <end position="335"/>
    </location>
</feature>